<dbReference type="SUPFAM" id="SSF52317">
    <property type="entry name" value="Class I glutamine amidotransferase-like"/>
    <property type="match status" value="1"/>
</dbReference>
<reference evidence="11 12" key="1">
    <citation type="journal article" date="2012" name="Environ. Microbiol.">
        <title>The genome sequence of Desulfatibacillum alkenivorans AK-01: a blueprint for anaerobic alkane oxidation.</title>
        <authorList>
            <person name="Callaghan A.V."/>
            <person name="Morris B.E."/>
            <person name="Pereira I.A."/>
            <person name="McInerney M.J."/>
            <person name="Austin R.N."/>
            <person name="Groves J.T."/>
            <person name="Kukor J.J."/>
            <person name="Suflita J.M."/>
            <person name="Young L.Y."/>
            <person name="Zylstra G.J."/>
            <person name="Wawrik B."/>
        </authorList>
    </citation>
    <scope>NUCLEOTIDE SEQUENCE [LARGE SCALE GENOMIC DNA]</scope>
    <source>
        <strain evidence="11 12">AK-01</strain>
    </source>
</reference>
<dbReference type="AlphaFoldDB" id="B8FME0"/>
<keyword evidence="4 8" id="KW-0547">Nucleotide-binding</keyword>
<keyword evidence="3 8" id="KW-0436">Ligase</keyword>
<dbReference type="PANTHER" id="PTHR43873:SF1">
    <property type="entry name" value="COBYRINATE A,C-DIAMIDE SYNTHASE"/>
    <property type="match status" value="1"/>
</dbReference>
<keyword evidence="7 8" id="KW-0315">Glutamine amidotransferase</keyword>
<dbReference type="eggNOG" id="COG1797">
    <property type="taxonomic scope" value="Bacteria"/>
</dbReference>
<dbReference type="HOGENOM" id="CLU_022752_2_1_7"/>
<dbReference type="Proteomes" id="UP000000739">
    <property type="component" value="Chromosome"/>
</dbReference>
<comment type="domain">
    <text evidence="8">Comprises of two domains. The C-terminal domain contains the binding site for glutamine and catalyzes the hydrolysis of this substrate to glutamate and ammonia. The N-terminal domain is anticipated to bind ATP and cobyrinate and catalyzes the ultimate synthesis of the diamide product. The ammonia produced via the glutaminase domain is probably translocated to the adjacent domain via a molecular tunnel, where it reacts with an activated intermediate.</text>
</comment>
<evidence type="ECO:0000256" key="6">
    <source>
        <dbReference type="ARBA" id="ARBA00022842"/>
    </source>
</evidence>
<evidence type="ECO:0000313" key="12">
    <source>
        <dbReference type="Proteomes" id="UP000000739"/>
    </source>
</evidence>
<proteinExistence type="inferred from homology"/>
<protein>
    <recommendedName>
        <fullName evidence="8">Cobyrinate a,c-diamide synthase</fullName>
        <ecNumber evidence="8">6.3.5.11</ecNumber>
    </recommendedName>
    <alternativeName>
        <fullName evidence="8">Cobyrinic acid a,c-diamide synthetase</fullName>
    </alternativeName>
</protein>
<feature type="site" description="Increases nucleophilicity of active site Cys" evidence="8">
    <location>
        <position position="440"/>
    </location>
</feature>
<dbReference type="NCBIfam" id="TIGR00379">
    <property type="entry name" value="cobB"/>
    <property type="match status" value="1"/>
</dbReference>
<comment type="cofactor">
    <cofactor evidence="1 8">
        <name>Mg(2+)</name>
        <dbReference type="ChEBI" id="CHEBI:18420"/>
    </cofactor>
</comment>
<keyword evidence="5 8" id="KW-0067">ATP-binding</keyword>
<dbReference type="GO" id="GO:0009236">
    <property type="term" value="P:cobalamin biosynthetic process"/>
    <property type="evidence" value="ECO:0007669"/>
    <property type="project" value="UniProtKB-UniRule"/>
</dbReference>
<evidence type="ECO:0000259" key="10">
    <source>
        <dbReference type="Pfam" id="PF07685"/>
    </source>
</evidence>
<organism evidence="11 12">
    <name type="scientific">Desulfatibacillum aliphaticivorans</name>
    <dbReference type="NCBI Taxonomy" id="218208"/>
    <lineage>
        <taxon>Bacteria</taxon>
        <taxon>Pseudomonadati</taxon>
        <taxon>Thermodesulfobacteriota</taxon>
        <taxon>Desulfobacteria</taxon>
        <taxon>Desulfobacterales</taxon>
        <taxon>Desulfatibacillaceae</taxon>
        <taxon>Desulfatibacillum</taxon>
    </lineage>
</organism>
<dbReference type="HAMAP" id="MF_00027">
    <property type="entry name" value="CobB_CbiA"/>
    <property type="match status" value="1"/>
</dbReference>
<dbReference type="GO" id="GO:0005524">
    <property type="term" value="F:ATP binding"/>
    <property type="evidence" value="ECO:0007669"/>
    <property type="project" value="UniProtKB-UniRule"/>
</dbReference>
<dbReference type="Pfam" id="PF01656">
    <property type="entry name" value="CbiA"/>
    <property type="match status" value="1"/>
</dbReference>
<evidence type="ECO:0000256" key="1">
    <source>
        <dbReference type="ARBA" id="ARBA00001946"/>
    </source>
</evidence>
<evidence type="ECO:0000256" key="5">
    <source>
        <dbReference type="ARBA" id="ARBA00022840"/>
    </source>
</evidence>
<dbReference type="UniPathway" id="UPA00148">
    <property type="reaction ID" value="UER00231"/>
</dbReference>
<keyword evidence="6 8" id="KW-0460">Magnesium</keyword>
<gene>
    <name evidence="8" type="primary">cbiA</name>
    <name evidence="11" type="ordered locus">Dalk_4298</name>
</gene>
<dbReference type="InterPro" id="IPR004484">
    <property type="entry name" value="CbiA/CobB_synth"/>
</dbReference>
<feature type="active site" description="Nucleophile" evidence="8">
    <location>
        <position position="336"/>
    </location>
</feature>
<dbReference type="NCBIfam" id="NF002204">
    <property type="entry name" value="PRK01077.1"/>
    <property type="match status" value="1"/>
</dbReference>
<dbReference type="GO" id="GO:0042242">
    <property type="term" value="F:cobyrinic acid a,c-diamide synthase activity"/>
    <property type="evidence" value="ECO:0007669"/>
    <property type="project" value="UniProtKB-UniRule"/>
</dbReference>
<feature type="domain" description="CobB/CobQ-like glutamine amidotransferase" evidence="10">
    <location>
        <begin position="254"/>
        <end position="445"/>
    </location>
</feature>
<comment type="miscellaneous">
    <text evidence="8">The a and c carboxylates of cobyrinate are activated for nucleophilic attack via formation of a phosphorylated intermediate by ATP. CbiA catalyzes first the amidation of the c-carboxylate, and then that of the a-carboxylate.</text>
</comment>
<dbReference type="CDD" id="cd03130">
    <property type="entry name" value="GATase1_CobB"/>
    <property type="match status" value="1"/>
</dbReference>
<keyword evidence="12" id="KW-1185">Reference proteome</keyword>
<dbReference type="Gene3D" id="3.40.50.300">
    <property type="entry name" value="P-loop containing nucleotide triphosphate hydrolases"/>
    <property type="match status" value="1"/>
</dbReference>
<dbReference type="EMBL" id="CP001322">
    <property type="protein sequence ID" value="ACL05978.1"/>
    <property type="molecule type" value="Genomic_DNA"/>
</dbReference>
<evidence type="ECO:0000259" key="9">
    <source>
        <dbReference type="Pfam" id="PF01656"/>
    </source>
</evidence>
<evidence type="ECO:0000313" key="11">
    <source>
        <dbReference type="EMBL" id="ACL05978.1"/>
    </source>
</evidence>
<evidence type="ECO:0000256" key="3">
    <source>
        <dbReference type="ARBA" id="ARBA00022598"/>
    </source>
</evidence>
<dbReference type="RefSeq" id="WP_015949024.1">
    <property type="nucleotide sequence ID" value="NC_011768.1"/>
</dbReference>
<comment type="pathway">
    <text evidence="8">Cofactor biosynthesis; adenosylcobalamin biosynthesis; cob(II)yrinate a,c-diamide from sirohydrochlorin (anaerobic route): step 10/10.</text>
</comment>
<evidence type="ECO:0000256" key="8">
    <source>
        <dbReference type="HAMAP-Rule" id="MF_00027"/>
    </source>
</evidence>
<sequence length="463" mass="49895">MVLPRITISGLRGGSGKTILSVGLAAALSKAGENVIPFKKGPDYIDAGWLALAARKPCHNLDAFLVDPHTTVASFVSHSKEDGISIIEGNRGLYDSIDPDGSTSTAELAKLLVSPLILIVDCTKSTRTIAALVMGCSHFDPDVDLRAVVLNNVAGSRHESKLRKNIEKFTGISVIGAIPKLTSEDFPERHMGLIPTAEHDWAYEAVDAAGNIAAKYLDLDLVRQIARSPLIPVPRTDQLPMARPKPRLDGYRPRIGVVQDSAFQFYYPENLEALEEAGAEVVSFSLVSGEPIPELDGLYIGGGFPETHARELAANAAGRDKIKAFADAGLPIYAECGGLMFLGKELVLEGERYPMAGILPIVFGLSKKPQGHGYTVVKVDGANPYYESGTQLKGHEFHYSSVLEFGGKESDLAFSMVRGKGLYNGRDGMIYKNVLATYTHIHALGAPQWAEGLVRLAAVYSHK</sequence>
<dbReference type="Pfam" id="PF07685">
    <property type="entry name" value="GATase_3"/>
    <property type="match status" value="1"/>
</dbReference>
<accession>B8FME0</accession>
<dbReference type="SUPFAM" id="SSF52540">
    <property type="entry name" value="P-loop containing nucleoside triphosphate hydrolases"/>
    <property type="match status" value="1"/>
</dbReference>
<dbReference type="InterPro" id="IPR029062">
    <property type="entry name" value="Class_I_gatase-like"/>
</dbReference>
<comment type="catalytic activity">
    <reaction evidence="8">
        <text>cob(II)yrinate + 2 L-glutamine + 2 ATP + 2 H2O = cob(II)yrinate a,c diamide + 2 L-glutamate + 2 ADP + 2 phosphate + 2 H(+)</text>
        <dbReference type="Rhea" id="RHEA:26289"/>
        <dbReference type="ChEBI" id="CHEBI:15377"/>
        <dbReference type="ChEBI" id="CHEBI:15378"/>
        <dbReference type="ChEBI" id="CHEBI:29985"/>
        <dbReference type="ChEBI" id="CHEBI:30616"/>
        <dbReference type="ChEBI" id="CHEBI:43474"/>
        <dbReference type="ChEBI" id="CHEBI:58359"/>
        <dbReference type="ChEBI" id="CHEBI:58537"/>
        <dbReference type="ChEBI" id="CHEBI:58894"/>
        <dbReference type="ChEBI" id="CHEBI:456216"/>
        <dbReference type="EC" id="6.3.5.11"/>
    </reaction>
</comment>
<evidence type="ECO:0000256" key="7">
    <source>
        <dbReference type="ARBA" id="ARBA00022962"/>
    </source>
</evidence>
<dbReference type="InterPro" id="IPR002586">
    <property type="entry name" value="CobQ/CobB/MinD/ParA_Nub-bd_dom"/>
</dbReference>
<dbReference type="EC" id="6.3.5.11" evidence="8"/>
<feature type="domain" description="CobQ/CobB/MinD/ParA nucleotide binding" evidence="9">
    <location>
        <begin position="6"/>
        <end position="189"/>
    </location>
</feature>
<dbReference type="Gene3D" id="3.40.50.880">
    <property type="match status" value="1"/>
</dbReference>
<comment type="function">
    <text evidence="8">Catalyzes the ATP-dependent amidation of the two carboxylate groups at positions a and c of cobyrinate, using either L-glutamine or ammonia as the nitrogen source.</text>
</comment>
<dbReference type="KEGG" id="dal:Dalk_4298"/>
<comment type="similarity">
    <text evidence="8">Belongs to the CobB/CbiA family.</text>
</comment>
<dbReference type="InterPro" id="IPR011698">
    <property type="entry name" value="GATase_3"/>
</dbReference>
<dbReference type="InterPro" id="IPR027417">
    <property type="entry name" value="P-loop_NTPase"/>
</dbReference>
<evidence type="ECO:0000256" key="4">
    <source>
        <dbReference type="ARBA" id="ARBA00022741"/>
    </source>
</evidence>
<name>B8FME0_DESAL</name>
<dbReference type="PANTHER" id="PTHR43873">
    <property type="entry name" value="COBYRINATE A,C-DIAMIDE SYNTHASE"/>
    <property type="match status" value="1"/>
</dbReference>
<dbReference type="PROSITE" id="PS51274">
    <property type="entry name" value="GATASE_COBBQ"/>
    <property type="match status" value="1"/>
</dbReference>
<keyword evidence="2 8" id="KW-0169">Cobalamin biosynthesis</keyword>
<evidence type="ECO:0000256" key="2">
    <source>
        <dbReference type="ARBA" id="ARBA00022573"/>
    </source>
</evidence>